<evidence type="ECO:0000313" key="2">
    <source>
        <dbReference type="Proteomes" id="UP001320706"/>
    </source>
</evidence>
<dbReference type="Proteomes" id="UP001320706">
    <property type="component" value="Unassembled WGS sequence"/>
</dbReference>
<accession>A0ACC3SDZ2</accession>
<organism evidence="1 2">
    <name type="scientific">Zalaria obscura</name>
    <dbReference type="NCBI Taxonomy" id="2024903"/>
    <lineage>
        <taxon>Eukaryota</taxon>
        <taxon>Fungi</taxon>
        <taxon>Dikarya</taxon>
        <taxon>Ascomycota</taxon>
        <taxon>Pezizomycotina</taxon>
        <taxon>Dothideomycetes</taxon>
        <taxon>Dothideomycetidae</taxon>
        <taxon>Dothideales</taxon>
        <taxon>Zalariaceae</taxon>
        <taxon>Zalaria</taxon>
    </lineage>
</organism>
<proteinExistence type="predicted"/>
<dbReference type="EMBL" id="JAMKPW020000016">
    <property type="protein sequence ID" value="KAK8210186.1"/>
    <property type="molecule type" value="Genomic_DNA"/>
</dbReference>
<comment type="caution">
    <text evidence="1">The sequence shown here is derived from an EMBL/GenBank/DDBJ whole genome shotgun (WGS) entry which is preliminary data.</text>
</comment>
<keyword evidence="2" id="KW-1185">Reference proteome</keyword>
<protein>
    <submittedName>
        <fullName evidence="1">Uncharacterized protein</fullName>
    </submittedName>
</protein>
<name>A0ACC3SDZ2_9PEZI</name>
<sequence length="455" mass="50210">MPARVRRAPLSERVKAFLNPYDFLLWLSEELHESAWDEALRDYTTPIGVAANILFIIARANSGGEKRRSDDVFGDFDGRGGSGWFAWFASFISHFLVIITVLNAAYTFTRTRKYRLFESNIDKAPSTPSAHRVKVEDSPSSSSPMRLFSSILNATSAAARAHPDERQDVWELRVWDPKQLNLELFTFFSPGHVLIYWLFLPTASTDPRPSVTVFTSLLLGALFTAQLVLLRIFFVQQAKDTMVVHKEVMNEYDTKFVHPSMNKPVRDVGIQTRESAKSPGKSTREVDVYTPTTVINRGFKVNPNPNYAGHLGDDAASVYENTPTRRLPRSGTTLALKTPFNSVPNGYANFAAQTDKSVALESPSPLKARERSPIKGDGGSLGVYSHAASPLRKSTSSGFLRPATADAARGRSGSPLKRMSLGPTPGLGPGTGTGSEALNQRFAGLRDHRRETGRF</sequence>
<evidence type="ECO:0000313" key="1">
    <source>
        <dbReference type="EMBL" id="KAK8210186.1"/>
    </source>
</evidence>
<reference evidence="1" key="1">
    <citation type="submission" date="2024-02" db="EMBL/GenBank/DDBJ databases">
        <title>Metagenome Assembled Genome of Zalaria obscura JY119.</title>
        <authorList>
            <person name="Vighnesh L."/>
            <person name="Jagadeeshwari U."/>
            <person name="Venkata Ramana C."/>
            <person name="Sasikala C."/>
        </authorList>
    </citation>
    <scope>NUCLEOTIDE SEQUENCE</scope>
    <source>
        <strain evidence="1">JY119</strain>
    </source>
</reference>
<gene>
    <name evidence="1" type="ORF">M8818_003674</name>
</gene>